<feature type="transmembrane region" description="Helical" evidence="8">
    <location>
        <begin position="242"/>
        <end position="265"/>
    </location>
</feature>
<proteinExistence type="inferred from homology"/>
<evidence type="ECO:0000256" key="3">
    <source>
        <dbReference type="ARBA" id="ARBA00022448"/>
    </source>
</evidence>
<protein>
    <submittedName>
        <fullName evidence="10">Sodium/proton-dependent alanine carrier protein YrbD</fullName>
    </submittedName>
</protein>
<evidence type="ECO:0000256" key="7">
    <source>
        <dbReference type="ARBA" id="ARBA00023136"/>
    </source>
</evidence>
<dbReference type="NCBIfam" id="TIGR00835">
    <property type="entry name" value="agcS"/>
    <property type="match status" value="1"/>
</dbReference>
<keyword evidence="8" id="KW-0769">Symport</keyword>
<feature type="transmembrane region" description="Helical" evidence="8">
    <location>
        <begin position="300"/>
        <end position="319"/>
    </location>
</feature>
<evidence type="ECO:0000256" key="8">
    <source>
        <dbReference type="RuleBase" id="RU363064"/>
    </source>
</evidence>
<comment type="subcellular location">
    <subcellularLocation>
        <location evidence="1 8">Cell membrane</location>
        <topology evidence="1 8">Multi-pass membrane protein</topology>
    </subcellularLocation>
</comment>
<evidence type="ECO:0000256" key="9">
    <source>
        <dbReference type="SAM" id="MobiDB-lite"/>
    </source>
</evidence>
<dbReference type="RefSeq" id="WP_284305509.1">
    <property type="nucleotide sequence ID" value="NZ_BSUO01000001.1"/>
</dbReference>
<keyword evidence="5 8" id="KW-0812">Transmembrane</keyword>
<accession>A0ABQ6IZC7</accession>
<dbReference type="Proteomes" id="UP001157126">
    <property type="component" value="Unassembled WGS sequence"/>
</dbReference>
<keyword evidence="11" id="KW-1185">Reference proteome</keyword>
<feature type="transmembrane region" description="Helical" evidence="8">
    <location>
        <begin position="95"/>
        <end position="118"/>
    </location>
</feature>
<dbReference type="InterPro" id="IPR001463">
    <property type="entry name" value="Na/Ala_symport"/>
</dbReference>
<evidence type="ECO:0000313" key="10">
    <source>
        <dbReference type="EMBL" id="GMA42048.1"/>
    </source>
</evidence>
<feature type="transmembrane region" description="Helical" evidence="8">
    <location>
        <begin position="20"/>
        <end position="37"/>
    </location>
</feature>
<keyword evidence="3 8" id="KW-0813">Transport</keyword>
<organism evidence="10 11">
    <name type="scientific">Mobilicoccus caccae</name>
    <dbReference type="NCBI Taxonomy" id="1859295"/>
    <lineage>
        <taxon>Bacteria</taxon>
        <taxon>Bacillati</taxon>
        <taxon>Actinomycetota</taxon>
        <taxon>Actinomycetes</taxon>
        <taxon>Micrococcales</taxon>
        <taxon>Dermatophilaceae</taxon>
        <taxon>Mobilicoccus</taxon>
    </lineage>
</organism>
<dbReference type="PROSITE" id="PS00873">
    <property type="entry name" value="NA_ALANINE_SYMP"/>
    <property type="match status" value="1"/>
</dbReference>
<keyword evidence="7 8" id="KW-0472">Membrane</keyword>
<evidence type="ECO:0000313" key="11">
    <source>
        <dbReference type="Proteomes" id="UP001157126"/>
    </source>
</evidence>
<comment type="similarity">
    <text evidence="2 8">Belongs to the alanine or glycine:cation symporter (AGCS) (TC 2.A.25) family.</text>
</comment>
<dbReference type="Pfam" id="PF01235">
    <property type="entry name" value="Na_Ala_symp"/>
    <property type="match status" value="1"/>
</dbReference>
<reference evidence="11" key="1">
    <citation type="journal article" date="2019" name="Int. J. Syst. Evol. Microbiol.">
        <title>The Global Catalogue of Microorganisms (GCM) 10K type strain sequencing project: providing services to taxonomists for standard genome sequencing and annotation.</title>
        <authorList>
            <consortium name="The Broad Institute Genomics Platform"/>
            <consortium name="The Broad Institute Genome Sequencing Center for Infectious Disease"/>
            <person name="Wu L."/>
            <person name="Ma J."/>
        </authorList>
    </citation>
    <scope>NUCLEOTIDE SEQUENCE [LARGE SCALE GENOMIC DNA]</scope>
    <source>
        <strain evidence="11">NBRC 113072</strain>
    </source>
</reference>
<feature type="transmembrane region" description="Helical" evidence="8">
    <location>
        <begin position="358"/>
        <end position="378"/>
    </location>
</feature>
<evidence type="ECO:0000256" key="6">
    <source>
        <dbReference type="ARBA" id="ARBA00022989"/>
    </source>
</evidence>
<feature type="transmembrane region" description="Helical" evidence="8">
    <location>
        <begin position="211"/>
        <end position="230"/>
    </location>
</feature>
<feature type="transmembrane region" description="Helical" evidence="8">
    <location>
        <begin position="65"/>
        <end position="89"/>
    </location>
</feature>
<evidence type="ECO:0000256" key="2">
    <source>
        <dbReference type="ARBA" id="ARBA00009261"/>
    </source>
</evidence>
<comment type="caution">
    <text evidence="10">The sequence shown here is derived from an EMBL/GenBank/DDBJ whole genome shotgun (WGS) entry which is preliminary data.</text>
</comment>
<evidence type="ECO:0000256" key="1">
    <source>
        <dbReference type="ARBA" id="ARBA00004651"/>
    </source>
</evidence>
<keyword evidence="4 8" id="KW-1003">Cell membrane</keyword>
<gene>
    <name evidence="10" type="primary">yrbD_1</name>
    <name evidence="10" type="ORF">GCM10025883_40930</name>
</gene>
<dbReference type="PANTHER" id="PTHR30330:SF7">
    <property type="entry name" value="SODIUM_PROTON-DEPENDENT ALANINE CARRIER PROTEIN YRBD-RELATED"/>
    <property type="match status" value="1"/>
</dbReference>
<feature type="region of interest" description="Disordered" evidence="9">
    <location>
        <begin position="489"/>
        <end position="508"/>
    </location>
</feature>
<dbReference type="Gene3D" id="1.20.1740.10">
    <property type="entry name" value="Amino acid/polyamine transporter I"/>
    <property type="match status" value="1"/>
</dbReference>
<feature type="transmembrane region" description="Helical" evidence="8">
    <location>
        <begin position="139"/>
        <end position="161"/>
    </location>
</feature>
<evidence type="ECO:0000256" key="5">
    <source>
        <dbReference type="ARBA" id="ARBA00022692"/>
    </source>
</evidence>
<keyword evidence="6 8" id="KW-1133">Transmembrane helix</keyword>
<feature type="transmembrane region" description="Helical" evidence="8">
    <location>
        <begin position="181"/>
        <end position="199"/>
    </location>
</feature>
<evidence type="ECO:0000256" key="4">
    <source>
        <dbReference type="ARBA" id="ARBA00022475"/>
    </source>
</evidence>
<dbReference type="EMBL" id="BSUO01000001">
    <property type="protein sequence ID" value="GMA42048.1"/>
    <property type="molecule type" value="Genomic_DNA"/>
</dbReference>
<dbReference type="PRINTS" id="PR00175">
    <property type="entry name" value="NAALASMPORT"/>
</dbReference>
<dbReference type="PANTHER" id="PTHR30330">
    <property type="entry name" value="AGSS FAMILY TRANSPORTER, SODIUM-ALANINE"/>
    <property type="match status" value="1"/>
</dbReference>
<sequence length="508" mass="54646">MDGLVELTGTLAGNLWSNWLVYFVLLSGVLFTAVLRAPQLLRIREMVTYLVRGGDSSRGVSSFQAFAMALGGRVGVGNIMGVATAIHFGGPGAMFWMWVTALLGSGVAVMESSLAQVYKQEINGEYRGGPAYYMARGIRWRWLGVPLGFIYAGAAILAFTVTGPTIQSNSIAESMNGAWGIDPRITGVVVAVLFCLVIFGGMKRIGKVCGFLVPFMAVAYILLGIVILVMDASRIPEMFRLIFSSAFGGEAVFGGMLGAIIMWGVKRAVYSSEAGTGSGAQASAAAEVSHPFKQGLAQGFSIYIDTLFVCTITGLMILVTGQYNVVGLDEETEIISNIPGVESAVYTQSAIDSVFPGFGAAFVAIAMFLFAFTTLLSFGFYADTNIAFLFRSGRKERIANVVVQIVLAASILVGAFNKSDFAWNMADIGVGLYSWINLFAMLFLVGTGITVMKDYSEQRKAGLDPIFDPARLGIRNAETWEAIAQRYREERGEVDEDGRGTPQVRTET</sequence>
<feature type="transmembrane region" description="Helical" evidence="8">
    <location>
        <begin position="428"/>
        <end position="451"/>
    </location>
</feature>
<feature type="transmembrane region" description="Helical" evidence="8">
    <location>
        <begin position="398"/>
        <end position="416"/>
    </location>
</feature>
<name>A0ABQ6IZC7_9MICO</name>